<feature type="domain" description="Alpha-D-phosphohexomutase alpha/beta/alpha" evidence="9">
    <location>
        <begin position="4"/>
        <end position="133"/>
    </location>
</feature>
<feature type="domain" description="Alpha-D-phosphohexomutase alpha/beta/alpha" evidence="11">
    <location>
        <begin position="261"/>
        <end position="368"/>
    </location>
</feature>
<keyword evidence="13" id="KW-1185">Reference proteome</keyword>
<dbReference type="GO" id="GO:0008973">
    <property type="term" value="F:phosphopentomutase activity"/>
    <property type="evidence" value="ECO:0007669"/>
    <property type="project" value="TreeGrafter"/>
</dbReference>
<dbReference type="Pfam" id="PF02878">
    <property type="entry name" value="PGM_PMM_I"/>
    <property type="match status" value="1"/>
</dbReference>
<dbReference type="Pfam" id="PF02879">
    <property type="entry name" value="PGM_PMM_II"/>
    <property type="match status" value="1"/>
</dbReference>
<dbReference type="PROSITE" id="PS00710">
    <property type="entry name" value="PGM_PMM"/>
    <property type="match status" value="1"/>
</dbReference>
<keyword evidence="5 7" id="KW-0460">Magnesium</keyword>
<feature type="domain" description="Alpha-D-phosphohexomutase C-terminal" evidence="8">
    <location>
        <begin position="406"/>
        <end position="459"/>
    </location>
</feature>
<evidence type="ECO:0000259" key="10">
    <source>
        <dbReference type="Pfam" id="PF02879"/>
    </source>
</evidence>
<evidence type="ECO:0000313" key="12">
    <source>
        <dbReference type="EMBL" id="RIH81968.1"/>
    </source>
</evidence>
<comment type="similarity">
    <text evidence="2 7">Belongs to the phosphohexose mutase family.</text>
</comment>
<dbReference type="PRINTS" id="PR00509">
    <property type="entry name" value="PGMPMM"/>
</dbReference>
<dbReference type="Pfam" id="PF00408">
    <property type="entry name" value="PGM_PMM_IV"/>
    <property type="match status" value="1"/>
</dbReference>
<evidence type="ECO:0000259" key="8">
    <source>
        <dbReference type="Pfam" id="PF00408"/>
    </source>
</evidence>
<keyword evidence="6 12" id="KW-0413">Isomerase</keyword>
<evidence type="ECO:0000313" key="13">
    <source>
        <dbReference type="Proteomes" id="UP000265715"/>
    </source>
</evidence>
<dbReference type="RefSeq" id="WP_119315852.1">
    <property type="nucleotide sequence ID" value="NZ_QXDL01000140.1"/>
</dbReference>
<evidence type="ECO:0000256" key="7">
    <source>
        <dbReference type="RuleBase" id="RU004326"/>
    </source>
</evidence>
<dbReference type="GO" id="GO:0004614">
    <property type="term" value="F:phosphoglucomutase activity"/>
    <property type="evidence" value="ECO:0007669"/>
    <property type="project" value="UniProtKB-EC"/>
</dbReference>
<organism evidence="12 13">
    <name type="scientific">Calidithermus terrae</name>
    <dbReference type="NCBI Taxonomy" id="1408545"/>
    <lineage>
        <taxon>Bacteria</taxon>
        <taxon>Thermotogati</taxon>
        <taxon>Deinococcota</taxon>
        <taxon>Deinococci</taxon>
        <taxon>Thermales</taxon>
        <taxon>Thermaceae</taxon>
        <taxon>Calidithermus</taxon>
    </lineage>
</organism>
<comment type="cofactor">
    <cofactor evidence="1">
        <name>Mg(2+)</name>
        <dbReference type="ChEBI" id="CHEBI:18420"/>
    </cofactor>
</comment>
<dbReference type="InterPro" id="IPR016055">
    <property type="entry name" value="A-D-PHexomutase_a/b/a-I/II/III"/>
</dbReference>
<dbReference type="PANTHER" id="PTHR45745">
    <property type="entry name" value="PHOSPHOMANNOMUTASE 45A"/>
    <property type="match status" value="1"/>
</dbReference>
<evidence type="ECO:0000256" key="5">
    <source>
        <dbReference type="ARBA" id="ARBA00022842"/>
    </source>
</evidence>
<dbReference type="EMBL" id="QXDL01000140">
    <property type="protein sequence ID" value="RIH81968.1"/>
    <property type="molecule type" value="Genomic_DNA"/>
</dbReference>
<gene>
    <name evidence="12" type="primary">pgcA</name>
    <name evidence="12" type="ORF">Mterra_02872</name>
</gene>
<dbReference type="InterPro" id="IPR005843">
    <property type="entry name" value="A-D-PHexomutase_C"/>
</dbReference>
<keyword evidence="3" id="KW-0597">Phosphoprotein</keyword>
<evidence type="ECO:0000256" key="2">
    <source>
        <dbReference type="ARBA" id="ARBA00010231"/>
    </source>
</evidence>
<dbReference type="GO" id="GO:0005975">
    <property type="term" value="P:carbohydrate metabolic process"/>
    <property type="evidence" value="ECO:0007669"/>
    <property type="project" value="InterPro"/>
</dbReference>
<feature type="domain" description="Alpha-D-phosphohexomutase alpha/beta/alpha" evidence="10">
    <location>
        <begin position="154"/>
        <end position="253"/>
    </location>
</feature>
<dbReference type="InterPro" id="IPR016066">
    <property type="entry name" value="A-D-PHexomutase_CS"/>
</dbReference>
<dbReference type="Gene3D" id="3.30.310.50">
    <property type="entry name" value="Alpha-D-phosphohexomutase, C-terminal domain"/>
    <property type="match status" value="1"/>
</dbReference>
<dbReference type="GO" id="GO:0000287">
    <property type="term" value="F:magnesium ion binding"/>
    <property type="evidence" value="ECO:0007669"/>
    <property type="project" value="InterPro"/>
</dbReference>
<dbReference type="PANTHER" id="PTHR45745:SF1">
    <property type="entry name" value="PHOSPHOGLUCOMUTASE 2B-RELATED"/>
    <property type="match status" value="1"/>
</dbReference>
<dbReference type="GO" id="GO:0006166">
    <property type="term" value="P:purine ribonucleoside salvage"/>
    <property type="evidence" value="ECO:0007669"/>
    <property type="project" value="TreeGrafter"/>
</dbReference>
<evidence type="ECO:0000256" key="3">
    <source>
        <dbReference type="ARBA" id="ARBA00022553"/>
    </source>
</evidence>
<proteinExistence type="inferred from homology"/>
<protein>
    <submittedName>
        <fullName evidence="12">Phosphoglucomutase</fullName>
        <ecNumber evidence="12">5.4.2.2</ecNumber>
    </submittedName>
</protein>
<keyword evidence="4 7" id="KW-0479">Metal-binding</keyword>
<evidence type="ECO:0000256" key="4">
    <source>
        <dbReference type="ARBA" id="ARBA00022723"/>
    </source>
</evidence>
<sequence length="464" mass="50043">MASIKFGTDGWRDVIGANFTFDNVAKVAQAYADYLNSQGAKRVVVGYDTRFQAGKFAERAAQVLSANGLEVLLSKSHLPTPVLSFAVWHLKADGGVMITASHNPPEYLGFKIKGSYGGAAVPALVAEVEKKLGAEPRAFDPARHKLERFDVRKPYYDHLIGLLDMDALRAYEGVLYHDSMGGAGGGWIAGFAKHAGLKLEVRGLHEVPDPMFYGVNPEPIPANQFTVMTVLKAEEGRTFAAVTDGDADRIGAVLAGGANFNSHQIFAVLLKHLALRRGLKGRVVKTFSVSRVVELLAKKLGVEVQTTPIGFKYITDEMLGGGVLIGGEESGGIGVSLHLPERDGIFNALLLLEAVVRSGKGLGEQFAEIEAEVGFKHSYDRLDLHLPGMEHIRAVVEKVSSPRPVAGQKVVGTDTLDGVKWLFEDGGWLLFRASGTEPVLRVYCEMQSPELVKAVLAEAKKLVG</sequence>
<evidence type="ECO:0000259" key="11">
    <source>
        <dbReference type="Pfam" id="PF02880"/>
    </source>
</evidence>
<dbReference type="InterPro" id="IPR005845">
    <property type="entry name" value="A-D-PHexomutase_a/b/a-II"/>
</dbReference>
<dbReference type="EC" id="5.4.2.2" evidence="12"/>
<evidence type="ECO:0000256" key="6">
    <source>
        <dbReference type="ARBA" id="ARBA00023235"/>
    </source>
</evidence>
<dbReference type="SUPFAM" id="SSF55957">
    <property type="entry name" value="Phosphoglucomutase, C-terminal domain"/>
    <property type="match status" value="1"/>
</dbReference>
<dbReference type="AlphaFoldDB" id="A0A399EDG2"/>
<dbReference type="InterPro" id="IPR005846">
    <property type="entry name" value="A-D-PHexomutase_a/b/a-III"/>
</dbReference>
<dbReference type="Pfam" id="PF02880">
    <property type="entry name" value="PGM_PMM_III"/>
    <property type="match status" value="1"/>
</dbReference>
<reference evidence="12 13" key="1">
    <citation type="submission" date="2018-08" db="EMBL/GenBank/DDBJ databases">
        <title>Meiothermus terrae DSM 26712 genome sequencing project.</title>
        <authorList>
            <person name="Da Costa M.S."/>
            <person name="Albuquerque L."/>
            <person name="Raposo P."/>
            <person name="Froufe H.J.C."/>
            <person name="Barroso C.S."/>
            <person name="Egas C."/>
        </authorList>
    </citation>
    <scope>NUCLEOTIDE SEQUENCE [LARGE SCALE GENOMIC DNA]</scope>
    <source>
        <strain evidence="12 13">DSM 26712</strain>
    </source>
</reference>
<name>A0A399EDG2_9DEIN</name>
<dbReference type="InterPro" id="IPR005844">
    <property type="entry name" value="A-D-PHexomutase_a/b/a-I"/>
</dbReference>
<evidence type="ECO:0000256" key="1">
    <source>
        <dbReference type="ARBA" id="ARBA00001946"/>
    </source>
</evidence>
<evidence type="ECO:0000259" key="9">
    <source>
        <dbReference type="Pfam" id="PF02878"/>
    </source>
</evidence>
<dbReference type="InterPro" id="IPR005841">
    <property type="entry name" value="Alpha-D-phosphohexomutase_SF"/>
</dbReference>
<accession>A0A399EDG2</accession>
<dbReference type="SUPFAM" id="SSF53738">
    <property type="entry name" value="Phosphoglucomutase, first 3 domains"/>
    <property type="match status" value="3"/>
</dbReference>
<dbReference type="Gene3D" id="3.40.120.10">
    <property type="entry name" value="Alpha-D-Glucose-1,6-Bisphosphate, subunit A, domain 3"/>
    <property type="match status" value="3"/>
</dbReference>
<dbReference type="Proteomes" id="UP000265715">
    <property type="component" value="Unassembled WGS sequence"/>
</dbReference>
<dbReference type="InterPro" id="IPR036900">
    <property type="entry name" value="A-D-PHexomutase_C_sf"/>
</dbReference>
<dbReference type="OrthoDB" id="9806956at2"/>
<comment type="caution">
    <text evidence="12">The sequence shown here is derived from an EMBL/GenBank/DDBJ whole genome shotgun (WGS) entry which is preliminary data.</text>
</comment>